<comment type="caution">
    <text evidence="1">The sequence shown here is derived from an EMBL/GenBank/DDBJ whole genome shotgun (WGS) entry which is preliminary data.</text>
</comment>
<keyword evidence="2" id="KW-1185">Reference proteome</keyword>
<evidence type="ECO:0000313" key="1">
    <source>
        <dbReference type="EMBL" id="EKF57010.1"/>
    </source>
</evidence>
<proteinExistence type="predicted"/>
<reference evidence="1 2" key="1">
    <citation type="journal article" date="2012" name="J. Bacteriol.">
        <title>Draft Genome Sequence of Agrobacterium albertimagni Strain AOL15.</title>
        <authorList>
            <person name="Trimble W.L."/>
            <person name="Phung le T."/>
            <person name="Meyer F."/>
            <person name="Gilbert J.A."/>
            <person name="Silver S."/>
        </authorList>
    </citation>
    <scope>NUCLEOTIDE SEQUENCE [LARGE SCALE GENOMIC DNA]</scope>
    <source>
        <strain evidence="1 2">AOL15</strain>
    </source>
</reference>
<evidence type="ECO:0000313" key="2">
    <source>
        <dbReference type="Proteomes" id="UP000007123"/>
    </source>
</evidence>
<accession>K2PWC6</accession>
<gene>
    <name evidence="1" type="ORF">QWE_23574</name>
</gene>
<dbReference type="EMBL" id="ALJF01000024">
    <property type="protein sequence ID" value="EKF57010.1"/>
    <property type="molecule type" value="Genomic_DNA"/>
</dbReference>
<sequence length="163" mass="18096">MGYKDNARGELIIARLFRRSRPEVVCTSASLFVETIEGASKDGGVRSRGLAIDDLREFAARQNCNQLVSVANAAFEKVDEYLCVLLGLRRPIFVATNITHILENPLQQGQIPRTERSIQFSGGFTIIDRRNPGGMNLACFISRSAFVVFPNVALMTRLTAFRS</sequence>
<organism evidence="1 2">
    <name type="scientific">Agrobacterium albertimagni AOL15</name>
    <dbReference type="NCBI Taxonomy" id="1156935"/>
    <lineage>
        <taxon>Bacteria</taxon>
        <taxon>Pseudomonadati</taxon>
        <taxon>Pseudomonadota</taxon>
        <taxon>Alphaproteobacteria</taxon>
        <taxon>Hyphomicrobiales</taxon>
        <taxon>Rhizobiaceae</taxon>
        <taxon>Rhizobium/Agrobacterium group</taxon>
        <taxon>Agrobacterium</taxon>
    </lineage>
</organism>
<dbReference type="AlphaFoldDB" id="K2PWC6"/>
<protein>
    <submittedName>
        <fullName evidence="1">Uncharacterized protein</fullName>
    </submittedName>
</protein>
<name>K2PWC6_9HYPH</name>
<dbReference type="Proteomes" id="UP000007123">
    <property type="component" value="Unassembled WGS sequence"/>
</dbReference>